<dbReference type="GO" id="GO:0003723">
    <property type="term" value="F:RNA binding"/>
    <property type="evidence" value="ECO:0007669"/>
    <property type="project" value="UniProtKB-KW"/>
</dbReference>
<dbReference type="PROSITE" id="PS01317">
    <property type="entry name" value="SSRP"/>
    <property type="match status" value="1"/>
</dbReference>
<dbReference type="Gene3D" id="2.40.280.10">
    <property type="match status" value="1"/>
</dbReference>
<dbReference type="InterPro" id="IPR020081">
    <property type="entry name" value="SsrA-bd_prot_CS"/>
</dbReference>
<dbReference type="HAMAP" id="MF_00023">
    <property type="entry name" value="SmpB"/>
    <property type="match status" value="1"/>
</dbReference>
<dbReference type="SUPFAM" id="SSF74982">
    <property type="entry name" value="Small protein B (SmpB)"/>
    <property type="match status" value="1"/>
</dbReference>
<dbReference type="NCBIfam" id="NF003843">
    <property type="entry name" value="PRK05422.1"/>
    <property type="match status" value="1"/>
</dbReference>
<dbReference type="AlphaFoldDB" id="A0A3B0W7R7"/>
<dbReference type="NCBIfam" id="TIGR00086">
    <property type="entry name" value="smpB"/>
    <property type="match status" value="1"/>
</dbReference>
<accession>A0A3B0W7R7</accession>
<evidence type="ECO:0000313" key="3">
    <source>
        <dbReference type="EMBL" id="VAW51955.1"/>
    </source>
</evidence>
<organism evidence="3">
    <name type="scientific">hydrothermal vent metagenome</name>
    <dbReference type="NCBI Taxonomy" id="652676"/>
    <lineage>
        <taxon>unclassified sequences</taxon>
        <taxon>metagenomes</taxon>
        <taxon>ecological metagenomes</taxon>
    </lineage>
</organism>
<dbReference type="InterPro" id="IPR023620">
    <property type="entry name" value="SmpB"/>
</dbReference>
<evidence type="ECO:0000256" key="2">
    <source>
        <dbReference type="ARBA" id="ARBA00022884"/>
    </source>
</evidence>
<protein>
    <submittedName>
        <fullName evidence="3">TmRNA-binding protein SmpB</fullName>
    </submittedName>
</protein>
<dbReference type="EMBL" id="UOFD01000037">
    <property type="protein sequence ID" value="VAW51955.1"/>
    <property type="molecule type" value="Genomic_DNA"/>
</dbReference>
<sequence length="159" mass="18455">MVKKPKKKQNDNTIARNRKARYDYSIENNFEAGLVLEGWEVKSLRAGKAQIDESYIFAKNGELEWVGGTITPLITTSTHIHPSPTRSRKILMHRHEIDRLIGQIERKGYTLVPLALFWKKNGRVKIDIGLAKGKKEHDKRAAIKDRDWQREKARSLKIR</sequence>
<gene>
    <name evidence="3" type="ORF">MNBD_GAMMA06-2112</name>
</gene>
<reference evidence="3" key="1">
    <citation type="submission" date="2018-06" db="EMBL/GenBank/DDBJ databases">
        <authorList>
            <person name="Zhirakovskaya E."/>
        </authorList>
    </citation>
    <scope>NUCLEOTIDE SEQUENCE</scope>
</reference>
<dbReference type="PANTHER" id="PTHR30308:SF2">
    <property type="entry name" value="SSRA-BINDING PROTEIN"/>
    <property type="match status" value="1"/>
</dbReference>
<name>A0A3B0W7R7_9ZZZZ</name>
<dbReference type="GO" id="GO:0070930">
    <property type="term" value="P:trans-translation-dependent protein tagging"/>
    <property type="evidence" value="ECO:0007669"/>
    <property type="project" value="TreeGrafter"/>
</dbReference>
<keyword evidence="2" id="KW-0694">RNA-binding</keyword>
<dbReference type="PANTHER" id="PTHR30308">
    <property type="entry name" value="TMRNA-BINDING COMPONENT OF TRANS-TRANSLATION TAGGING COMPLEX"/>
    <property type="match status" value="1"/>
</dbReference>
<keyword evidence="1" id="KW-0963">Cytoplasm</keyword>
<dbReference type="InterPro" id="IPR000037">
    <property type="entry name" value="SsrA-bd_prot"/>
</dbReference>
<evidence type="ECO:0000256" key="1">
    <source>
        <dbReference type="ARBA" id="ARBA00022490"/>
    </source>
</evidence>
<dbReference type="GO" id="GO:0005829">
    <property type="term" value="C:cytosol"/>
    <property type="evidence" value="ECO:0007669"/>
    <property type="project" value="TreeGrafter"/>
</dbReference>
<dbReference type="Pfam" id="PF01668">
    <property type="entry name" value="SmpB"/>
    <property type="match status" value="1"/>
</dbReference>
<dbReference type="CDD" id="cd09294">
    <property type="entry name" value="SmpB"/>
    <property type="match status" value="1"/>
</dbReference>
<proteinExistence type="inferred from homology"/>